<protein>
    <submittedName>
        <fullName evidence="1">Basement membrane proteoglycan</fullName>
    </submittedName>
</protein>
<proteinExistence type="predicted"/>
<organism evidence="1 2">
    <name type="scientific">Dissostichus eleginoides</name>
    <name type="common">Patagonian toothfish</name>
    <name type="synonym">Dissostichus amissus</name>
    <dbReference type="NCBI Taxonomy" id="100907"/>
    <lineage>
        <taxon>Eukaryota</taxon>
        <taxon>Metazoa</taxon>
        <taxon>Chordata</taxon>
        <taxon>Craniata</taxon>
        <taxon>Vertebrata</taxon>
        <taxon>Euteleostomi</taxon>
        <taxon>Actinopterygii</taxon>
        <taxon>Neopterygii</taxon>
        <taxon>Teleostei</taxon>
        <taxon>Neoteleostei</taxon>
        <taxon>Acanthomorphata</taxon>
        <taxon>Eupercaria</taxon>
        <taxon>Perciformes</taxon>
        <taxon>Notothenioidei</taxon>
        <taxon>Nototheniidae</taxon>
        <taxon>Dissostichus</taxon>
    </lineage>
</organism>
<feature type="non-terminal residue" evidence="1">
    <location>
        <position position="67"/>
    </location>
</feature>
<keyword evidence="2" id="KW-1185">Reference proteome</keyword>
<evidence type="ECO:0000313" key="1">
    <source>
        <dbReference type="EMBL" id="KAK1891688.1"/>
    </source>
</evidence>
<name>A0AAD9BZ24_DISEL</name>
<gene>
    <name evidence="1" type="ORF">KUDE01_010516</name>
</gene>
<dbReference type="AlphaFoldDB" id="A0AAD9BZ24"/>
<dbReference type="Proteomes" id="UP001228049">
    <property type="component" value="Unassembled WGS sequence"/>
</dbReference>
<evidence type="ECO:0000313" key="2">
    <source>
        <dbReference type="Proteomes" id="UP001228049"/>
    </source>
</evidence>
<dbReference type="EMBL" id="JASDAP010000015">
    <property type="protein sequence ID" value="KAK1891688.1"/>
    <property type="molecule type" value="Genomic_DNA"/>
</dbReference>
<accession>A0AAD9BZ24</accession>
<reference evidence="1" key="1">
    <citation type="submission" date="2023-04" db="EMBL/GenBank/DDBJ databases">
        <title>Chromosome-level genome of Chaenocephalus aceratus.</title>
        <authorList>
            <person name="Park H."/>
        </authorList>
    </citation>
    <scope>NUCLEOTIDE SEQUENCE</scope>
    <source>
        <strain evidence="1">DE</strain>
        <tissue evidence="1">Muscle</tissue>
    </source>
</reference>
<comment type="caution">
    <text evidence="1">The sequence shown here is derived from an EMBL/GenBank/DDBJ whole genome shotgun (WGS) entry which is preliminary data.</text>
</comment>
<sequence>MWRAATGYRVVKSCGGLLQQANAAQFSEIHLCVDLSRGKEGEKEATAKARREEREQCKLPLFFWVYG</sequence>